<dbReference type="PANTHER" id="PTHR11817">
    <property type="entry name" value="PYRUVATE KINASE"/>
    <property type="match status" value="1"/>
</dbReference>
<dbReference type="SUPFAM" id="SSF50800">
    <property type="entry name" value="PK beta-barrel domain-like"/>
    <property type="match status" value="1"/>
</dbReference>
<dbReference type="GO" id="GO:0030955">
    <property type="term" value="F:potassium ion binding"/>
    <property type="evidence" value="ECO:0007669"/>
    <property type="project" value="UniProtKB-UniRule"/>
</dbReference>
<dbReference type="Gene3D" id="2.40.33.10">
    <property type="entry name" value="PK beta-barrel domain-like"/>
    <property type="match status" value="1"/>
</dbReference>
<dbReference type="GO" id="GO:0004743">
    <property type="term" value="F:pyruvate kinase activity"/>
    <property type="evidence" value="ECO:0007669"/>
    <property type="project" value="UniProtKB-UniRule"/>
</dbReference>
<dbReference type="AlphaFoldDB" id="A0A426VDA9"/>
<evidence type="ECO:0000256" key="3">
    <source>
        <dbReference type="ARBA" id="ARBA00012142"/>
    </source>
</evidence>
<dbReference type="Proteomes" id="UP000269265">
    <property type="component" value="Unassembled WGS sequence"/>
</dbReference>
<dbReference type="SUPFAM" id="SSF51621">
    <property type="entry name" value="Phosphoenolpyruvate/pyruvate domain"/>
    <property type="match status" value="1"/>
</dbReference>
<evidence type="ECO:0000259" key="14">
    <source>
        <dbReference type="Pfam" id="PF00224"/>
    </source>
</evidence>
<dbReference type="NCBIfam" id="NF004978">
    <property type="entry name" value="PRK06354.1"/>
    <property type="match status" value="1"/>
</dbReference>
<dbReference type="InterPro" id="IPR015793">
    <property type="entry name" value="Pyrv_Knase_brl"/>
</dbReference>
<proteinExistence type="inferred from homology"/>
<dbReference type="PRINTS" id="PR01050">
    <property type="entry name" value="PYRUVTKNASE"/>
</dbReference>
<keyword evidence="9 13" id="KW-0460">Magnesium</keyword>
<evidence type="ECO:0000256" key="5">
    <source>
        <dbReference type="ARBA" id="ARBA00022723"/>
    </source>
</evidence>
<organism evidence="16 17">
    <name type="scientific">Aquabacterium soli</name>
    <dbReference type="NCBI Taxonomy" id="2493092"/>
    <lineage>
        <taxon>Bacteria</taxon>
        <taxon>Pseudomonadati</taxon>
        <taxon>Pseudomonadota</taxon>
        <taxon>Betaproteobacteria</taxon>
        <taxon>Burkholderiales</taxon>
        <taxon>Aquabacterium</taxon>
    </lineage>
</organism>
<evidence type="ECO:0000256" key="9">
    <source>
        <dbReference type="ARBA" id="ARBA00022842"/>
    </source>
</evidence>
<dbReference type="NCBIfam" id="NF004491">
    <property type="entry name" value="PRK05826.1"/>
    <property type="match status" value="1"/>
</dbReference>
<evidence type="ECO:0000259" key="15">
    <source>
        <dbReference type="Pfam" id="PF02887"/>
    </source>
</evidence>
<comment type="caution">
    <text evidence="16">The sequence shown here is derived from an EMBL/GenBank/DDBJ whole genome shotgun (WGS) entry which is preliminary data.</text>
</comment>
<evidence type="ECO:0000256" key="1">
    <source>
        <dbReference type="ARBA" id="ARBA00004997"/>
    </source>
</evidence>
<sequence>MPRATKIVATLGPASSSPEMLERILIAGVDVVRLNFSHGQAQDHIDRAHLVREIARKVGKVVAIMADLQGPKIRVGKFAEGRVMLEPGQPFVLDASRTALGDIAGVGLDYKELPRDVKPGDVLLLNDGLIVLTVEAVRGEAVHTLVKLGGELSNNKGINKQGGGLTAPALTAKDMEDIKTAASFQCDYIAVSFPKNATDMEMARQLANVAGEQWKHRPAMIAKIERTEAIPNLESILRASDGIMVARGDLAVEVGNAAVPALQKRMIKLAREMDKVVITATQMMESMIVNPVPTRAEVSDVANAVLDGTDAVMLSAETAAGKYPVETVEHMAAVALEAERAEEVTLDADFTNKRFERIDQSIAMGALFTAYHLGCKAIIALTESGSTALWMSRRRIHVPIFGLTAQPISLCKMALYRNVQPLLVPSFTDRDEALRQAEKILVERGVLRPGDTYAITCGEPMGYPGGTNMLKVCEVMA</sequence>
<dbReference type="UniPathway" id="UPA00109">
    <property type="reaction ID" value="UER00188"/>
</dbReference>
<dbReference type="Pfam" id="PF02887">
    <property type="entry name" value="PK_C"/>
    <property type="match status" value="1"/>
</dbReference>
<keyword evidence="5" id="KW-0479">Metal-binding</keyword>
<gene>
    <name evidence="16" type="primary">pyk</name>
    <name evidence="16" type="ORF">EIP75_07785</name>
</gene>
<evidence type="ECO:0000256" key="7">
    <source>
        <dbReference type="ARBA" id="ARBA00022777"/>
    </source>
</evidence>
<evidence type="ECO:0000256" key="11">
    <source>
        <dbReference type="ARBA" id="ARBA00023317"/>
    </source>
</evidence>
<dbReference type="InterPro" id="IPR036918">
    <property type="entry name" value="Pyrv_Knase_C_sf"/>
</dbReference>
<keyword evidence="7 13" id="KW-0418">Kinase</keyword>
<keyword evidence="6" id="KW-0547">Nucleotide-binding</keyword>
<comment type="pathway">
    <text evidence="1 13">Carbohydrate degradation; glycolysis; pyruvate from D-glyceraldehyde 3-phosphate: step 5/5.</text>
</comment>
<evidence type="ECO:0000256" key="13">
    <source>
        <dbReference type="RuleBase" id="RU000504"/>
    </source>
</evidence>
<dbReference type="GO" id="GO:0000287">
    <property type="term" value="F:magnesium ion binding"/>
    <property type="evidence" value="ECO:0007669"/>
    <property type="project" value="UniProtKB-UniRule"/>
</dbReference>
<feature type="domain" description="Pyruvate kinase C-terminal" evidence="15">
    <location>
        <begin position="361"/>
        <end position="473"/>
    </location>
</feature>
<dbReference type="RefSeq" id="WP_125242686.1">
    <property type="nucleotide sequence ID" value="NZ_RSED01000005.1"/>
</dbReference>
<dbReference type="InterPro" id="IPR040442">
    <property type="entry name" value="Pyrv_kinase-like_dom_sf"/>
</dbReference>
<dbReference type="InterPro" id="IPR015806">
    <property type="entry name" value="Pyrv_Knase_insert_dom_sf"/>
</dbReference>
<accession>A0A426VDA9</accession>
<evidence type="ECO:0000256" key="8">
    <source>
        <dbReference type="ARBA" id="ARBA00022840"/>
    </source>
</evidence>
<dbReference type="GO" id="GO:0005524">
    <property type="term" value="F:ATP binding"/>
    <property type="evidence" value="ECO:0007669"/>
    <property type="project" value="UniProtKB-KW"/>
</dbReference>
<evidence type="ECO:0000256" key="2">
    <source>
        <dbReference type="ARBA" id="ARBA00008663"/>
    </source>
</evidence>
<dbReference type="Pfam" id="PF00224">
    <property type="entry name" value="PK"/>
    <property type="match status" value="1"/>
</dbReference>
<dbReference type="Gene3D" id="3.40.1380.20">
    <property type="entry name" value="Pyruvate kinase, C-terminal domain"/>
    <property type="match status" value="1"/>
</dbReference>
<evidence type="ECO:0000256" key="4">
    <source>
        <dbReference type="ARBA" id="ARBA00022679"/>
    </source>
</evidence>
<evidence type="ECO:0000313" key="16">
    <source>
        <dbReference type="EMBL" id="RRS04868.1"/>
    </source>
</evidence>
<comment type="similarity">
    <text evidence="2 13">Belongs to the pyruvate kinase family.</text>
</comment>
<keyword evidence="4 13" id="KW-0808">Transferase</keyword>
<dbReference type="NCBIfam" id="TIGR01064">
    <property type="entry name" value="pyruv_kin"/>
    <property type="match status" value="1"/>
</dbReference>
<dbReference type="OrthoDB" id="9812123at2"/>
<dbReference type="FunFam" id="2.40.33.10:FF:000001">
    <property type="entry name" value="Pyruvate kinase"/>
    <property type="match status" value="1"/>
</dbReference>
<dbReference type="EC" id="2.7.1.40" evidence="3 12"/>
<protein>
    <recommendedName>
        <fullName evidence="3 12">Pyruvate kinase</fullName>
        <ecNumber evidence="3 12">2.7.1.40</ecNumber>
    </recommendedName>
</protein>
<keyword evidence="11 16" id="KW-0670">Pyruvate</keyword>
<dbReference type="EMBL" id="RSED01000005">
    <property type="protein sequence ID" value="RRS04868.1"/>
    <property type="molecule type" value="Genomic_DNA"/>
</dbReference>
<name>A0A426VDA9_9BURK</name>
<evidence type="ECO:0000256" key="10">
    <source>
        <dbReference type="ARBA" id="ARBA00023152"/>
    </source>
</evidence>
<dbReference type="InterPro" id="IPR015795">
    <property type="entry name" value="Pyrv_Knase_C"/>
</dbReference>
<dbReference type="SUPFAM" id="SSF52935">
    <property type="entry name" value="PK C-terminal domain-like"/>
    <property type="match status" value="1"/>
</dbReference>
<evidence type="ECO:0000313" key="17">
    <source>
        <dbReference type="Proteomes" id="UP000269265"/>
    </source>
</evidence>
<keyword evidence="17" id="KW-1185">Reference proteome</keyword>
<dbReference type="InterPro" id="IPR011037">
    <property type="entry name" value="Pyrv_Knase-like_insert_dom_sf"/>
</dbReference>
<keyword evidence="10 13" id="KW-0324">Glycolysis</keyword>
<reference evidence="16 17" key="1">
    <citation type="submission" date="2018-12" db="EMBL/GenBank/DDBJ databases">
        <title>The whole draft genome of Aquabacterium sp. SJQ9.</title>
        <authorList>
            <person name="Sun L."/>
            <person name="Gao X."/>
            <person name="Chen W."/>
            <person name="Huang K."/>
        </authorList>
    </citation>
    <scope>NUCLEOTIDE SEQUENCE [LARGE SCALE GENOMIC DNA]</scope>
    <source>
        <strain evidence="16 17">SJQ9</strain>
    </source>
</reference>
<feature type="domain" description="Pyruvate kinase barrel" evidence="14">
    <location>
        <begin position="3"/>
        <end position="328"/>
    </location>
</feature>
<keyword evidence="8" id="KW-0067">ATP-binding</keyword>
<evidence type="ECO:0000256" key="6">
    <source>
        <dbReference type="ARBA" id="ARBA00022741"/>
    </source>
</evidence>
<dbReference type="InterPro" id="IPR001697">
    <property type="entry name" value="Pyr_Knase"/>
</dbReference>
<dbReference type="GO" id="GO:0016301">
    <property type="term" value="F:kinase activity"/>
    <property type="evidence" value="ECO:0007669"/>
    <property type="project" value="UniProtKB-KW"/>
</dbReference>
<evidence type="ECO:0000256" key="12">
    <source>
        <dbReference type="NCBIfam" id="TIGR01064"/>
    </source>
</evidence>
<dbReference type="Gene3D" id="3.20.20.60">
    <property type="entry name" value="Phosphoenolpyruvate-binding domains"/>
    <property type="match status" value="1"/>
</dbReference>
<dbReference type="InterPro" id="IPR015813">
    <property type="entry name" value="Pyrv/PenolPyrv_kinase-like_dom"/>
</dbReference>
<comment type="catalytic activity">
    <reaction evidence="13">
        <text>pyruvate + ATP = phosphoenolpyruvate + ADP + H(+)</text>
        <dbReference type="Rhea" id="RHEA:18157"/>
        <dbReference type="ChEBI" id="CHEBI:15361"/>
        <dbReference type="ChEBI" id="CHEBI:15378"/>
        <dbReference type="ChEBI" id="CHEBI:30616"/>
        <dbReference type="ChEBI" id="CHEBI:58702"/>
        <dbReference type="ChEBI" id="CHEBI:456216"/>
        <dbReference type="EC" id="2.7.1.40"/>
    </reaction>
</comment>